<name>A0A2V1GZ79_9GAMM</name>
<dbReference type="GO" id="GO:0019693">
    <property type="term" value="P:ribose phosphate metabolic process"/>
    <property type="evidence" value="ECO:0007669"/>
    <property type="project" value="TreeGrafter"/>
</dbReference>
<dbReference type="Gene3D" id="3.90.79.10">
    <property type="entry name" value="Nucleoside Triphosphate Pyrophosphohydrolase"/>
    <property type="match status" value="1"/>
</dbReference>
<dbReference type="GO" id="GO:0005829">
    <property type="term" value="C:cytosol"/>
    <property type="evidence" value="ECO:0007669"/>
    <property type="project" value="TreeGrafter"/>
</dbReference>
<evidence type="ECO:0000313" key="5">
    <source>
        <dbReference type="EMBL" id="PVZ68366.1"/>
    </source>
</evidence>
<comment type="cofactor">
    <cofactor evidence="1">
        <name>Mg(2+)</name>
        <dbReference type="ChEBI" id="CHEBI:18420"/>
    </cofactor>
</comment>
<protein>
    <submittedName>
        <fullName evidence="5">ADP compounds hydrolase NudE</fullName>
    </submittedName>
</protein>
<dbReference type="PROSITE" id="PS00893">
    <property type="entry name" value="NUDIX_BOX"/>
    <property type="match status" value="1"/>
</dbReference>
<dbReference type="AlphaFoldDB" id="A0A2V1GZ79"/>
<evidence type="ECO:0000313" key="6">
    <source>
        <dbReference type="Proteomes" id="UP000244906"/>
    </source>
</evidence>
<evidence type="ECO:0000256" key="3">
    <source>
        <dbReference type="SAM" id="MobiDB-lite"/>
    </source>
</evidence>
<keyword evidence="6" id="KW-1185">Reference proteome</keyword>
<feature type="region of interest" description="Disordered" evidence="3">
    <location>
        <begin position="1"/>
        <end position="24"/>
    </location>
</feature>
<dbReference type="FunFam" id="3.90.79.10:FF:000006">
    <property type="entry name" value="ADP compounds hydrolase NudE"/>
    <property type="match status" value="1"/>
</dbReference>
<evidence type="ECO:0000259" key="4">
    <source>
        <dbReference type="PROSITE" id="PS51462"/>
    </source>
</evidence>
<dbReference type="Proteomes" id="UP000244906">
    <property type="component" value="Unassembled WGS sequence"/>
</dbReference>
<evidence type="ECO:0000256" key="1">
    <source>
        <dbReference type="ARBA" id="ARBA00001946"/>
    </source>
</evidence>
<dbReference type="Pfam" id="PF00293">
    <property type="entry name" value="NUDIX"/>
    <property type="match status" value="1"/>
</dbReference>
<dbReference type="NCBIfam" id="NF008736">
    <property type="entry name" value="PRK11762.1"/>
    <property type="match status" value="1"/>
</dbReference>
<proteinExistence type="predicted"/>
<organism evidence="5 6">
    <name type="scientific">Pelagibaculum spongiae</name>
    <dbReference type="NCBI Taxonomy" id="2080658"/>
    <lineage>
        <taxon>Bacteria</taxon>
        <taxon>Pseudomonadati</taxon>
        <taxon>Pseudomonadota</taxon>
        <taxon>Gammaproteobacteria</taxon>
        <taxon>Oceanospirillales</taxon>
        <taxon>Pelagibaculum</taxon>
    </lineage>
</organism>
<comment type="caution">
    <text evidence="5">The sequence shown here is derived from an EMBL/GenBank/DDBJ whole genome shotgun (WGS) entry which is preliminary data.</text>
</comment>
<reference evidence="5 6" key="1">
    <citation type="submission" date="2018-04" db="EMBL/GenBank/DDBJ databases">
        <title>Thalassorhabdus spongiae gen. nov., sp. nov., isolated from a marine sponge in South-West Iceland.</title>
        <authorList>
            <person name="Knobloch S."/>
            <person name="Daussin A."/>
            <person name="Johannsson R."/>
            <person name="Marteinsson V.T."/>
        </authorList>
    </citation>
    <scope>NUCLEOTIDE SEQUENCE [LARGE SCALE GENOMIC DNA]</scope>
    <source>
        <strain evidence="5 6">Hp12</strain>
    </source>
</reference>
<evidence type="ECO:0000256" key="2">
    <source>
        <dbReference type="ARBA" id="ARBA00022801"/>
    </source>
</evidence>
<feature type="domain" description="Nudix hydrolase" evidence="4">
    <location>
        <begin position="80"/>
        <end position="207"/>
    </location>
</feature>
<dbReference type="PANTHER" id="PTHR11839">
    <property type="entry name" value="UDP/ADP-SUGAR PYROPHOSPHATASE"/>
    <property type="match status" value="1"/>
</dbReference>
<dbReference type="CDD" id="cd24156">
    <property type="entry name" value="NUDIX_ADPRase_NudE"/>
    <property type="match status" value="1"/>
</dbReference>
<dbReference type="GO" id="GO:0006753">
    <property type="term" value="P:nucleoside phosphate metabolic process"/>
    <property type="evidence" value="ECO:0007669"/>
    <property type="project" value="TreeGrafter"/>
</dbReference>
<dbReference type="EMBL" id="QDDL01000005">
    <property type="protein sequence ID" value="PVZ68366.1"/>
    <property type="molecule type" value="Genomic_DNA"/>
</dbReference>
<accession>A0A2V1GZ79</accession>
<dbReference type="OrthoDB" id="9806150at2"/>
<dbReference type="GO" id="GO:0019144">
    <property type="term" value="F:ADP-sugar diphosphatase activity"/>
    <property type="evidence" value="ECO:0007669"/>
    <property type="project" value="TreeGrafter"/>
</dbReference>
<dbReference type="RefSeq" id="WP_116687692.1">
    <property type="nucleotide sequence ID" value="NZ_CAWNYD010000005.1"/>
</dbReference>
<dbReference type="InterPro" id="IPR000086">
    <property type="entry name" value="NUDIX_hydrolase_dom"/>
</dbReference>
<dbReference type="PANTHER" id="PTHR11839:SF12">
    <property type="entry name" value="ADP COMPOUNDS HYDROLASE NUDE"/>
    <property type="match status" value="1"/>
</dbReference>
<feature type="compositionally biased region" description="Polar residues" evidence="3">
    <location>
        <begin position="1"/>
        <end position="17"/>
    </location>
</feature>
<gene>
    <name evidence="5" type="ORF">DC094_13875</name>
</gene>
<dbReference type="InterPro" id="IPR020084">
    <property type="entry name" value="NUDIX_hydrolase_CS"/>
</dbReference>
<keyword evidence="2 5" id="KW-0378">Hydrolase</keyword>
<dbReference type="SUPFAM" id="SSF55811">
    <property type="entry name" value="Nudix"/>
    <property type="match status" value="1"/>
</dbReference>
<dbReference type="InterPro" id="IPR015797">
    <property type="entry name" value="NUDIX_hydrolase-like_dom_sf"/>
</dbReference>
<sequence length="218" mass="24113">MPDPTLSNSPANTPTDLSTRDTSETLQDSDLLKRLLSSRQGPKIHQRQRVADSRLFHIEAIDLEFSNGETRQYERLVGKGYGAVMVAAVTTDHQVILVKEYAAGTECYELGLPKGLVDPGEDHLTAANRELMEETGFAAKSVTKMTEMSLAPAYMSHKIQLLLAQDIYPQTAKGDEPEPPEVVFWPINKLDLLIQSGQCTEARSLAGLFMLRDKLANL</sequence>
<dbReference type="PROSITE" id="PS51462">
    <property type="entry name" value="NUDIX"/>
    <property type="match status" value="1"/>
</dbReference>